<reference evidence="1 2" key="1">
    <citation type="journal article" date="2019" name="Int. J. Syst. Evol. Microbiol.">
        <title>The Global Catalogue of Microorganisms (GCM) 10K type strain sequencing project: providing services to taxonomists for standard genome sequencing and annotation.</title>
        <authorList>
            <consortium name="The Broad Institute Genomics Platform"/>
            <consortium name="The Broad Institute Genome Sequencing Center for Infectious Disease"/>
            <person name="Wu L."/>
            <person name="Ma J."/>
        </authorList>
    </citation>
    <scope>NUCLEOTIDE SEQUENCE [LARGE SCALE GENOMIC DNA]</scope>
    <source>
        <strain evidence="1 2">JCM 3380</strain>
    </source>
</reference>
<dbReference type="EMBL" id="BAAABU010000001">
    <property type="protein sequence ID" value="GAA0209678.1"/>
    <property type="molecule type" value="Genomic_DNA"/>
</dbReference>
<dbReference type="Proteomes" id="UP001500416">
    <property type="component" value="Unassembled WGS sequence"/>
</dbReference>
<protein>
    <submittedName>
        <fullName evidence="1">Uncharacterized protein</fullName>
    </submittedName>
</protein>
<accession>A0ABN0T1P4</accession>
<gene>
    <name evidence="1" type="ORF">GCM10010492_04300</name>
</gene>
<evidence type="ECO:0000313" key="1">
    <source>
        <dbReference type="EMBL" id="GAA0209678.1"/>
    </source>
</evidence>
<organism evidence="1 2">
    <name type="scientific">Saccharothrix mutabilis subsp. mutabilis</name>
    <dbReference type="NCBI Taxonomy" id="66855"/>
    <lineage>
        <taxon>Bacteria</taxon>
        <taxon>Bacillati</taxon>
        <taxon>Actinomycetota</taxon>
        <taxon>Actinomycetes</taxon>
        <taxon>Pseudonocardiales</taxon>
        <taxon>Pseudonocardiaceae</taxon>
        <taxon>Saccharothrix</taxon>
    </lineage>
</organism>
<sequence>MDLVDAAGLDDRAVGGAGHDVLCAVVHDPECPSQGWASDNEAVTARSRTGIGTYAPVSTAHRRSGFEANARTYDEVTNP</sequence>
<proteinExistence type="predicted"/>
<comment type="caution">
    <text evidence="1">The sequence shown here is derived from an EMBL/GenBank/DDBJ whole genome shotgun (WGS) entry which is preliminary data.</text>
</comment>
<keyword evidence="2" id="KW-1185">Reference proteome</keyword>
<evidence type="ECO:0000313" key="2">
    <source>
        <dbReference type="Proteomes" id="UP001500416"/>
    </source>
</evidence>
<name>A0ABN0T1P4_9PSEU</name>